<evidence type="ECO:0000313" key="1">
    <source>
        <dbReference type="EMBL" id="AHB36374.1"/>
    </source>
</evidence>
<keyword evidence="2" id="KW-1185">Reference proteome</keyword>
<sequence length="285" mass="33978">MRKTLQILLVFIMTTLTTLQFFILGSNITNEKQYNSYDNRLYNKRKEEKVDSFGWGGLAIQYFIFVHSDILQNKYITELKDSFLNTKSFEDKKTLTSRQNIFYSSIVSSALLLSLYSTTDYTEFFAESNSKWQTFNDNIKNKSWEVLNYFFLNIYKLLKANTPGALKDFNYIKNIIDKDFKKEESRSLIFRTTLEKPQTDLTYEDLYYEDANFGMRNFNSNAYWYGFVPNILDYSLNAWTYTLNNNLHQYSFAYSFKKYNSVNIKQILKSFNQESFNIDELRKTK</sequence>
<name>V5RII6_SPIAP</name>
<reference evidence="1 2" key="1">
    <citation type="journal article" date="2014" name="Genome Announc.">
        <title>Complete Genome Sequence of Spiroplasma apis B31T (ATCC 33834), a Bacterium Associated with May Disease of Honeybees (Apis mellifera).</title>
        <authorList>
            <person name="Ku C."/>
            <person name="Lo W.S."/>
            <person name="Chen L.L."/>
            <person name="Kuo C.H."/>
        </authorList>
    </citation>
    <scope>NUCLEOTIDE SEQUENCE [LARGE SCALE GENOMIC DNA]</scope>
    <source>
        <strain evidence="1">B31</strain>
    </source>
</reference>
<dbReference type="KEGG" id="sapi:SAPIS_v1c05290"/>
<proteinExistence type="predicted"/>
<gene>
    <name evidence="1" type="ORF">SAPIS_v1c05290</name>
</gene>
<dbReference type="RefSeq" id="WP_023789396.1">
    <property type="nucleotide sequence ID" value="NC_022998.1"/>
</dbReference>
<evidence type="ECO:0000313" key="2">
    <source>
        <dbReference type="Proteomes" id="UP000018550"/>
    </source>
</evidence>
<dbReference type="EMBL" id="CP006682">
    <property type="protein sequence ID" value="AHB36374.1"/>
    <property type="molecule type" value="Genomic_DNA"/>
</dbReference>
<dbReference type="PATRIC" id="fig|1276258.3.peg.536"/>
<dbReference type="Proteomes" id="UP000018550">
    <property type="component" value="Chromosome"/>
</dbReference>
<dbReference type="OrthoDB" id="9911259at2"/>
<dbReference type="HOGENOM" id="CLU_976285_0_0_14"/>
<accession>V5RII6</accession>
<dbReference type="AlphaFoldDB" id="V5RII6"/>
<protein>
    <submittedName>
        <fullName evidence="1">Uncharacterized protein</fullName>
    </submittedName>
</protein>
<organism evidence="1 2">
    <name type="scientific">Spiroplasma apis B31</name>
    <dbReference type="NCBI Taxonomy" id="1276258"/>
    <lineage>
        <taxon>Bacteria</taxon>
        <taxon>Bacillati</taxon>
        <taxon>Mycoplasmatota</taxon>
        <taxon>Mollicutes</taxon>
        <taxon>Entomoplasmatales</taxon>
        <taxon>Spiroplasmataceae</taxon>
        <taxon>Spiroplasma</taxon>
    </lineage>
</organism>